<accession>A0A2A2SJS7</accession>
<evidence type="ECO:0000256" key="6">
    <source>
        <dbReference type="HAMAP-Rule" id="MF_00265"/>
    </source>
</evidence>
<gene>
    <name evidence="6" type="primary">vapC</name>
    <name evidence="8" type="ORF">CKY28_01665</name>
</gene>
<dbReference type="PANTHER" id="PTHR35901">
    <property type="entry name" value="RIBONUCLEASE VAPC3"/>
    <property type="match status" value="1"/>
</dbReference>
<keyword evidence="4 6" id="KW-0378">Hydrolase</keyword>
<sequence length="138" mass="14978">MSRRVTRVVDTSVVLAWYVAEEGSAAAANYLGQSLVAPGLMWSELANALWKKVRRREIDALQAAAALADAETAVNRLDEQTLVSRALEIGCALDHPVYDCVFLALAEAVETRVVTADKRLVEACGGTSYRELLEVVDV</sequence>
<dbReference type="SUPFAM" id="SSF88723">
    <property type="entry name" value="PIN domain-like"/>
    <property type="match status" value="1"/>
</dbReference>
<evidence type="ECO:0000313" key="8">
    <source>
        <dbReference type="EMBL" id="PAX09483.1"/>
    </source>
</evidence>
<keyword evidence="9" id="KW-1185">Reference proteome</keyword>
<dbReference type="GO" id="GO:0090729">
    <property type="term" value="F:toxin activity"/>
    <property type="evidence" value="ECO:0007669"/>
    <property type="project" value="UniProtKB-KW"/>
</dbReference>
<organism evidence="8 9">
    <name type="scientific">Sphingomonas lenta</name>
    <dbReference type="NCBI Taxonomy" id="1141887"/>
    <lineage>
        <taxon>Bacteria</taxon>
        <taxon>Pseudomonadati</taxon>
        <taxon>Pseudomonadota</taxon>
        <taxon>Alphaproteobacteria</taxon>
        <taxon>Sphingomonadales</taxon>
        <taxon>Sphingomonadaceae</taxon>
        <taxon>Sphingomonas</taxon>
    </lineage>
</organism>
<proteinExistence type="inferred from homology"/>
<dbReference type="InterPro" id="IPR029060">
    <property type="entry name" value="PIN-like_dom_sf"/>
</dbReference>
<keyword evidence="5 6" id="KW-0460">Magnesium</keyword>
<feature type="binding site" evidence="6">
    <location>
        <position position="10"/>
    </location>
    <ligand>
        <name>Mg(2+)</name>
        <dbReference type="ChEBI" id="CHEBI:18420"/>
    </ligand>
</feature>
<dbReference type="InterPro" id="IPR022907">
    <property type="entry name" value="VapC_family"/>
</dbReference>
<dbReference type="AlphaFoldDB" id="A0A2A2SJS7"/>
<keyword evidence="1 6" id="KW-1277">Toxin-antitoxin system</keyword>
<evidence type="ECO:0000256" key="1">
    <source>
        <dbReference type="ARBA" id="ARBA00022649"/>
    </source>
</evidence>
<dbReference type="GO" id="GO:0016787">
    <property type="term" value="F:hydrolase activity"/>
    <property type="evidence" value="ECO:0007669"/>
    <property type="project" value="UniProtKB-KW"/>
</dbReference>
<comment type="caution">
    <text evidence="8">The sequence shown here is derived from an EMBL/GenBank/DDBJ whole genome shotgun (WGS) entry which is preliminary data.</text>
</comment>
<dbReference type="EC" id="3.1.-.-" evidence="6"/>
<reference evidence="9" key="1">
    <citation type="submission" date="2017-09" db="EMBL/GenBank/DDBJ databases">
        <authorList>
            <person name="Feng G."/>
            <person name="Zhu H."/>
        </authorList>
    </citation>
    <scope>NUCLEOTIDE SEQUENCE [LARGE SCALE GENOMIC DNA]</scope>
    <source>
        <strain evidence="9">1PNM-20</strain>
    </source>
</reference>
<evidence type="ECO:0000256" key="5">
    <source>
        <dbReference type="ARBA" id="ARBA00022842"/>
    </source>
</evidence>
<feature type="binding site" evidence="6">
    <location>
        <position position="99"/>
    </location>
    <ligand>
        <name>Mg(2+)</name>
        <dbReference type="ChEBI" id="CHEBI:18420"/>
    </ligand>
</feature>
<evidence type="ECO:0000256" key="2">
    <source>
        <dbReference type="ARBA" id="ARBA00022722"/>
    </source>
</evidence>
<protein>
    <recommendedName>
        <fullName evidence="6">Ribonuclease VapC</fullName>
        <shortName evidence="6">RNase VapC</shortName>
        <ecNumber evidence="6">3.1.-.-</ecNumber>
    </recommendedName>
    <alternativeName>
        <fullName evidence="6">Toxin VapC</fullName>
    </alternativeName>
</protein>
<keyword evidence="2 6" id="KW-0540">Nuclease</keyword>
<evidence type="ECO:0000313" key="9">
    <source>
        <dbReference type="Proteomes" id="UP000218151"/>
    </source>
</evidence>
<comment type="similarity">
    <text evidence="6">Belongs to the PINc/VapC protein family.</text>
</comment>
<dbReference type="GO" id="GO:0000287">
    <property type="term" value="F:magnesium ion binding"/>
    <property type="evidence" value="ECO:0007669"/>
    <property type="project" value="UniProtKB-UniRule"/>
</dbReference>
<feature type="domain" description="PIN" evidence="7">
    <location>
        <begin position="8"/>
        <end position="123"/>
    </location>
</feature>
<dbReference type="InterPro" id="IPR051619">
    <property type="entry name" value="TypeII_TA_RNase_PINc/VapC"/>
</dbReference>
<name>A0A2A2SJS7_9SPHN</name>
<evidence type="ECO:0000256" key="4">
    <source>
        <dbReference type="ARBA" id="ARBA00022801"/>
    </source>
</evidence>
<dbReference type="Gene3D" id="3.40.50.1010">
    <property type="entry name" value="5'-nuclease"/>
    <property type="match status" value="1"/>
</dbReference>
<dbReference type="PANTHER" id="PTHR35901:SF1">
    <property type="entry name" value="EXONUCLEASE VAPC9"/>
    <property type="match status" value="1"/>
</dbReference>
<evidence type="ECO:0000256" key="3">
    <source>
        <dbReference type="ARBA" id="ARBA00022723"/>
    </source>
</evidence>
<keyword evidence="6" id="KW-0800">Toxin</keyword>
<dbReference type="Pfam" id="PF01850">
    <property type="entry name" value="PIN"/>
    <property type="match status" value="1"/>
</dbReference>
<dbReference type="GO" id="GO:0004540">
    <property type="term" value="F:RNA nuclease activity"/>
    <property type="evidence" value="ECO:0007669"/>
    <property type="project" value="InterPro"/>
</dbReference>
<dbReference type="InterPro" id="IPR044153">
    <property type="entry name" value="PIN_Pae0151-like"/>
</dbReference>
<evidence type="ECO:0000259" key="7">
    <source>
        <dbReference type="Pfam" id="PF01850"/>
    </source>
</evidence>
<dbReference type="Proteomes" id="UP000218151">
    <property type="component" value="Unassembled WGS sequence"/>
</dbReference>
<dbReference type="EMBL" id="NSLI01000001">
    <property type="protein sequence ID" value="PAX09483.1"/>
    <property type="molecule type" value="Genomic_DNA"/>
</dbReference>
<dbReference type="HAMAP" id="MF_00265">
    <property type="entry name" value="VapC_Nob1"/>
    <property type="match status" value="1"/>
</dbReference>
<comment type="function">
    <text evidence="6">Toxic component of a toxin-antitoxin (TA) system. An RNase.</text>
</comment>
<dbReference type="InterPro" id="IPR002716">
    <property type="entry name" value="PIN_dom"/>
</dbReference>
<dbReference type="OrthoDB" id="1524147at2"/>
<dbReference type="CDD" id="cd09873">
    <property type="entry name" value="PIN_Pae0151-like"/>
    <property type="match status" value="1"/>
</dbReference>
<keyword evidence="3 6" id="KW-0479">Metal-binding</keyword>
<comment type="cofactor">
    <cofactor evidence="6">
        <name>Mg(2+)</name>
        <dbReference type="ChEBI" id="CHEBI:18420"/>
    </cofactor>
</comment>